<dbReference type="PANTHER" id="PTHR42714">
    <property type="entry name" value="TRNA MODIFICATION GTPASE GTPBP3"/>
    <property type="match status" value="1"/>
</dbReference>
<feature type="transmembrane region" description="Helical" evidence="1">
    <location>
        <begin position="381"/>
        <end position="406"/>
    </location>
</feature>
<dbReference type="Proteomes" id="UP001057561">
    <property type="component" value="Chromosome"/>
</dbReference>
<organism evidence="3 4">
    <name type="scientific">Dolichospermum heterosporum TAC447</name>
    <dbReference type="NCBI Taxonomy" id="747523"/>
    <lineage>
        <taxon>Bacteria</taxon>
        <taxon>Bacillati</taxon>
        <taxon>Cyanobacteriota</taxon>
        <taxon>Cyanophyceae</taxon>
        <taxon>Nostocales</taxon>
        <taxon>Aphanizomenonaceae</taxon>
        <taxon>Dolichospermum</taxon>
        <taxon>Dolichospermum heterosporum</taxon>
    </lineage>
</organism>
<dbReference type="Gene3D" id="3.40.50.300">
    <property type="entry name" value="P-loop containing nucleotide triphosphate hydrolases"/>
    <property type="match status" value="1"/>
</dbReference>
<evidence type="ECO:0000313" key="3">
    <source>
        <dbReference type="EMBL" id="UUO14898.1"/>
    </source>
</evidence>
<dbReference type="RefSeq" id="WP_257120987.1">
    <property type="nucleotide sequence ID" value="NZ_CP099464.1"/>
</dbReference>
<name>A0ABY5LSE3_9CYAN</name>
<dbReference type="Pfam" id="PF01926">
    <property type="entry name" value="MMR_HSR1"/>
    <property type="match status" value="1"/>
</dbReference>
<dbReference type="SUPFAM" id="SSF52540">
    <property type="entry name" value="P-loop containing nucleoside triphosphate hydrolases"/>
    <property type="match status" value="1"/>
</dbReference>
<evidence type="ECO:0000313" key="4">
    <source>
        <dbReference type="Proteomes" id="UP001057561"/>
    </source>
</evidence>
<dbReference type="InterPro" id="IPR027417">
    <property type="entry name" value="P-loop_NTPase"/>
</dbReference>
<feature type="transmembrane region" description="Helical" evidence="1">
    <location>
        <begin position="315"/>
        <end position="333"/>
    </location>
</feature>
<keyword evidence="4" id="KW-1185">Reference proteome</keyword>
<proteinExistence type="predicted"/>
<sequence>MTDSQEVSEALDRNEFLVTELLKYIDKLPNILGMKSDIHEKLENLRSVMQGIRPPRVMVIGRARSGKSSLINAICGLKVAEVSDTEPETGKAEWKNYYHEGSDLLHILDTRGLQEAQEPRQYDSAETPYDSIMQAVKKKCPDVILFLCKATEVHSASGKDLDECELVVKEINKQYQRKLPIIGVLTKCDELSPPRVPLPTENERKNRNVEEQVKSFFAFLKERSELRDHVKNVVPTVAYAEYEDGKNGLILSDQDYRWNITELVETMIKYTPRETRGSLSRMAHITEFQLSVARTVVTACTVLSGFVSANPIPGAAIPIVFGIQAFMVMYIGWLSGREFSVQTLQTLQTRKDLFVTGGVTVGANAGFVSMADIALKFLPGYGSVLAASAGVIATQGLGDTAIAYFLNNGKSD</sequence>
<feature type="domain" description="G" evidence="2">
    <location>
        <begin position="56"/>
        <end position="187"/>
    </location>
</feature>
<dbReference type="EMBL" id="CP099464">
    <property type="protein sequence ID" value="UUO14898.1"/>
    <property type="molecule type" value="Genomic_DNA"/>
</dbReference>
<protein>
    <submittedName>
        <fullName evidence="3">50S ribosome-binding GTPase</fullName>
    </submittedName>
</protein>
<keyword evidence="1" id="KW-0812">Transmembrane</keyword>
<dbReference type="InterPro" id="IPR006073">
    <property type="entry name" value="GTP-bd"/>
</dbReference>
<keyword evidence="1" id="KW-0472">Membrane</keyword>
<feature type="transmembrane region" description="Helical" evidence="1">
    <location>
        <begin position="353"/>
        <end position="375"/>
    </location>
</feature>
<reference evidence="3" key="1">
    <citation type="submission" date="2022-06" db="EMBL/GenBank/DDBJ databases">
        <title>Nostosin G and Spiroidesin B from the Cyanobacterium Dolichospermum sp. NIES-1697.</title>
        <authorList>
            <person name="Phan C.-S."/>
            <person name="Mehjabin J.J."/>
            <person name="Anas A.R.J."/>
            <person name="Hayasaka M."/>
            <person name="Onoki R."/>
            <person name="Wang J."/>
            <person name="Umezawa T."/>
            <person name="Washio K."/>
            <person name="Morikawa M."/>
            <person name="Okino T."/>
        </authorList>
    </citation>
    <scope>NUCLEOTIDE SEQUENCE</scope>
    <source>
        <strain evidence="3">NIES-1697</strain>
    </source>
</reference>
<evidence type="ECO:0000259" key="2">
    <source>
        <dbReference type="Pfam" id="PF01926"/>
    </source>
</evidence>
<dbReference type="CDD" id="cd00882">
    <property type="entry name" value="Ras_like_GTPase"/>
    <property type="match status" value="1"/>
</dbReference>
<evidence type="ECO:0000256" key="1">
    <source>
        <dbReference type="SAM" id="Phobius"/>
    </source>
</evidence>
<keyword evidence="1" id="KW-1133">Transmembrane helix</keyword>
<accession>A0ABY5LSE3</accession>
<gene>
    <name evidence="3" type="ORF">NG743_23275</name>
</gene>
<dbReference type="PANTHER" id="PTHR42714:SF2">
    <property type="entry name" value="TRNA MODIFICATION GTPASE GTPBP3, MITOCHONDRIAL"/>
    <property type="match status" value="1"/>
</dbReference>